<feature type="compositionally biased region" description="Polar residues" evidence="2">
    <location>
        <begin position="17"/>
        <end position="27"/>
    </location>
</feature>
<feature type="coiled-coil region" evidence="1">
    <location>
        <begin position="110"/>
        <end position="137"/>
    </location>
</feature>
<accession>A0A9W7L8M8</accession>
<keyword evidence="1" id="KW-0175">Coiled coil</keyword>
<dbReference type="Proteomes" id="UP001165065">
    <property type="component" value="Unassembled WGS sequence"/>
</dbReference>
<evidence type="ECO:0000313" key="3">
    <source>
        <dbReference type="EMBL" id="GMI38055.1"/>
    </source>
</evidence>
<evidence type="ECO:0000256" key="2">
    <source>
        <dbReference type="SAM" id="MobiDB-lite"/>
    </source>
</evidence>
<dbReference type="AlphaFoldDB" id="A0A9W7L8M8"/>
<feature type="compositionally biased region" description="Low complexity" evidence="2">
    <location>
        <begin position="1"/>
        <end position="16"/>
    </location>
</feature>
<feature type="compositionally biased region" description="Polar residues" evidence="2">
    <location>
        <begin position="61"/>
        <end position="84"/>
    </location>
</feature>
<dbReference type="EMBL" id="BRYA01000080">
    <property type="protein sequence ID" value="GMI38055.1"/>
    <property type="molecule type" value="Genomic_DNA"/>
</dbReference>
<protein>
    <submittedName>
        <fullName evidence="3">Uncharacterized protein</fullName>
    </submittedName>
</protein>
<feature type="region of interest" description="Disordered" evidence="2">
    <location>
        <begin position="1"/>
        <end position="105"/>
    </location>
</feature>
<organism evidence="3 4">
    <name type="scientific">Triparma columacea</name>
    <dbReference type="NCBI Taxonomy" id="722753"/>
    <lineage>
        <taxon>Eukaryota</taxon>
        <taxon>Sar</taxon>
        <taxon>Stramenopiles</taxon>
        <taxon>Ochrophyta</taxon>
        <taxon>Bolidophyceae</taxon>
        <taxon>Parmales</taxon>
        <taxon>Triparmaceae</taxon>
        <taxon>Triparma</taxon>
    </lineage>
</organism>
<name>A0A9W7L8M8_9STRA</name>
<proteinExistence type="predicted"/>
<keyword evidence="4" id="KW-1185">Reference proteome</keyword>
<reference evidence="4" key="1">
    <citation type="journal article" date="2023" name="Commun. Biol.">
        <title>Genome analysis of Parmales, the sister group of diatoms, reveals the evolutionary specialization of diatoms from phago-mixotrophs to photoautotrophs.</title>
        <authorList>
            <person name="Ban H."/>
            <person name="Sato S."/>
            <person name="Yoshikawa S."/>
            <person name="Yamada K."/>
            <person name="Nakamura Y."/>
            <person name="Ichinomiya M."/>
            <person name="Sato N."/>
            <person name="Blanc-Mathieu R."/>
            <person name="Endo H."/>
            <person name="Kuwata A."/>
            <person name="Ogata H."/>
        </authorList>
    </citation>
    <scope>NUCLEOTIDE SEQUENCE [LARGE SCALE GENOMIC DNA]</scope>
</reference>
<evidence type="ECO:0000313" key="4">
    <source>
        <dbReference type="Proteomes" id="UP001165065"/>
    </source>
</evidence>
<comment type="caution">
    <text evidence="3">The sequence shown here is derived from an EMBL/GenBank/DDBJ whole genome shotgun (WGS) entry which is preliminary data.</text>
</comment>
<sequence length="315" mass="36285">MIAVSSADRSAPPSSRLPTPNYQSYFAPSSFKHHPLFQTSTQRSFAAPSPPSHGRSSSLSVQISQPKFSNSFAGSGNYRDQSLGSLKKKDELKERSKVRKQQSMVERARMKQELLKIEELKRQRRLKVRELKRRQKEREVLACVDVQRCYRGYFARSTLAIERYILETEAVNSIIRCYRTYCLVRIAKADRGVMDKIRSEDRAARLLQSKVVMWRLRKQALSRISELREIREQERQAYIKELRENAANYIQRIFKGIHDRSKVIKMAVAQQIEAAEGRVGEGDLEEEAKSVGMVNSRKSRYQSKIKAGKAKIGNV</sequence>
<dbReference type="OrthoDB" id="194913at2759"/>
<gene>
    <name evidence="3" type="ORF">TrCOL_g4691</name>
</gene>
<dbReference type="PROSITE" id="PS50096">
    <property type="entry name" value="IQ"/>
    <property type="match status" value="1"/>
</dbReference>
<evidence type="ECO:0000256" key="1">
    <source>
        <dbReference type="SAM" id="Coils"/>
    </source>
</evidence>